<sequence>RGAVVSRHARQHRRPWDAGCGLDVGSAVRGRGARPRLRPAVPGRPGNAPARRAPLERLVGGDAAGDARCQRGVWLGPPDRLLFGDSPHGIARAGAGRRSGQQQRGGGPGRVVGRGLRQRACRSVRPRHGLFVRRRRDAVVKAPGRRAGCGACRSCRRRFHKRAGSIPLLRRGGRPADQRSHGGYSKEAQSQL</sequence>
<organism evidence="1 2">
    <name type="scientific">Coemansia nantahalensis</name>
    <dbReference type="NCBI Taxonomy" id="2789366"/>
    <lineage>
        <taxon>Eukaryota</taxon>
        <taxon>Fungi</taxon>
        <taxon>Fungi incertae sedis</taxon>
        <taxon>Zoopagomycota</taxon>
        <taxon>Kickxellomycotina</taxon>
        <taxon>Kickxellomycetes</taxon>
        <taxon>Kickxellales</taxon>
        <taxon>Kickxellaceae</taxon>
        <taxon>Coemansia</taxon>
    </lineage>
</organism>
<dbReference type="Proteomes" id="UP001140234">
    <property type="component" value="Unassembled WGS sequence"/>
</dbReference>
<keyword evidence="2" id="KW-1185">Reference proteome</keyword>
<feature type="non-terminal residue" evidence="1">
    <location>
        <position position="1"/>
    </location>
</feature>
<feature type="non-terminal residue" evidence="1">
    <location>
        <position position="192"/>
    </location>
</feature>
<name>A0ACC1JQ75_9FUNG</name>
<dbReference type="EMBL" id="JANBUJ010002100">
    <property type="protein sequence ID" value="KAJ2765149.1"/>
    <property type="molecule type" value="Genomic_DNA"/>
</dbReference>
<reference evidence="1" key="1">
    <citation type="submission" date="2022-07" db="EMBL/GenBank/DDBJ databases">
        <title>Phylogenomic reconstructions and comparative analyses of Kickxellomycotina fungi.</title>
        <authorList>
            <person name="Reynolds N.K."/>
            <person name="Stajich J.E."/>
            <person name="Barry K."/>
            <person name="Grigoriev I.V."/>
            <person name="Crous P."/>
            <person name="Smith M.E."/>
        </authorList>
    </citation>
    <scope>NUCLEOTIDE SEQUENCE</scope>
    <source>
        <strain evidence="1">CBS 109366</strain>
    </source>
</reference>
<proteinExistence type="predicted"/>
<evidence type="ECO:0000313" key="2">
    <source>
        <dbReference type="Proteomes" id="UP001140234"/>
    </source>
</evidence>
<protein>
    <submittedName>
        <fullName evidence="1">Uncharacterized protein</fullName>
    </submittedName>
</protein>
<gene>
    <name evidence="1" type="ORF">IWQ57_004890</name>
</gene>
<evidence type="ECO:0000313" key="1">
    <source>
        <dbReference type="EMBL" id="KAJ2765149.1"/>
    </source>
</evidence>
<comment type="caution">
    <text evidence="1">The sequence shown here is derived from an EMBL/GenBank/DDBJ whole genome shotgun (WGS) entry which is preliminary data.</text>
</comment>
<accession>A0ACC1JQ75</accession>